<dbReference type="PANTHER" id="PTHR43132:SF2">
    <property type="entry name" value="ARSENICAL RESISTANCE OPERON REPRESSOR ARSR-RELATED"/>
    <property type="match status" value="1"/>
</dbReference>
<evidence type="ECO:0000313" key="6">
    <source>
        <dbReference type="Proteomes" id="UP001451782"/>
    </source>
</evidence>
<reference evidence="5 6" key="1">
    <citation type="submission" date="2024-04" db="EMBL/GenBank/DDBJ databases">
        <title>Phylogenomic analyses of a clade within the roseobacter group suggest taxonomic reassignments of species of the genera Aestuariivita, Citreicella, Loktanella, Nautella, Pelagibaca, Ruegeria, Thalassobius, Thiobacimonas and Tropicibacter, and the proposal o.</title>
        <authorList>
            <person name="Jeon C.O."/>
        </authorList>
    </citation>
    <scope>NUCLEOTIDE SEQUENCE [LARGE SCALE GENOMIC DNA]</scope>
    <source>
        <strain evidence="5 6">G8-12</strain>
    </source>
</reference>
<keyword evidence="2" id="KW-0238">DNA-binding</keyword>
<evidence type="ECO:0000313" key="5">
    <source>
        <dbReference type="EMBL" id="WZU65331.1"/>
    </source>
</evidence>
<keyword evidence="3" id="KW-0804">Transcription</keyword>
<dbReference type="Pfam" id="PF01022">
    <property type="entry name" value="HTH_5"/>
    <property type="match status" value="1"/>
</dbReference>
<dbReference type="CDD" id="cd00090">
    <property type="entry name" value="HTH_ARSR"/>
    <property type="match status" value="1"/>
</dbReference>
<keyword evidence="6" id="KW-1185">Reference proteome</keyword>
<feature type="domain" description="HTH arsR-type" evidence="4">
    <location>
        <begin position="11"/>
        <end position="105"/>
    </location>
</feature>
<dbReference type="Gene3D" id="1.10.10.10">
    <property type="entry name" value="Winged helix-like DNA-binding domain superfamily/Winged helix DNA-binding domain"/>
    <property type="match status" value="1"/>
</dbReference>
<dbReference type="RefSeq" id="WP_342071678.1">
    <property type="nucleotide sequence ID" value="NZ_CP151762.1"/>
</dbReference>
<dbReference type="GO" id="GO:0003700">
    <property type="term" value="F:DNA-binding transcription factor activity"/>
    <property type="evidence" value="ECO:0007669"/>
    <property type="project" value="InterPro"/>
</dbReference>
<name>A0AAN0M573_9RHOB</name>
<dbReference type="SUPFAM" id="SSF46785">
    <property type="entry name" value="Winged helix' DNA-binding domain"/>
    <property type="match status" value="1"/>
</dbReference>
<evidence type="ECO:0000259" key="4">
    <source>
        <dbReference type="PROSITE" id="PS50987"/>
    </source>
</evidence>
<dbReference type="GO" id="GO:0003677">
    <property type="term" value="F:DNA binding"/>
    <property type="evidence" value="ECO:0007669"/>
    <property type="project" value="UniProtKB-KW"/>
</dbReference>
<gene>
    <name evidence="5" type="ORF">AABB28_08815</name>
</gene>
<dbReference type="PROSITE" id="PS50987">
    <property type="entry name" value="HTH_ARSR_2"/>
    <property type="match status" value="1"/>
</dbReference>
<dbReference type="InterPro" id="IPR051011">
    <property type="entry name" value="Metal_resp_trans_reg"/>
</dbReference>
<dbReference type="SMART" id="SM00418">
    <property type="entry name" value="HTH_ARSR"/>
    <property type="match status" value="1"/>
</dbReference>
<dbReference type="EMBL" id="CP151762">
    <property type="protein sequence ID" value="WZU65331.1"/>
    <property type="molecule type" value="Genomic_DNA"/>
</dbReference>
<protein>
    <submittedName>
        <fullName evidence="5">Metalloregulator ArsR/SmtB family transcription factor</fullName>
    </submittedName>
</protein>
<sequence length="105" mass="11491">MKNPVQELADPMDEAAAEAADLLKSLSNAGRLRILCALVPGDLSVSELETALGASQSYVSGQLLRLRNEGLVSCERNGRSMRYSLADPRVRPLLERIYELFCPAE</sequence>
<proteinExistence type="predicted"/>
<evidence type="ECO:0000256" key="2">
    <source>
        <dbReference type="ARBA" id="ARBA00023125"/>
    </source>
</evidence>
<accession>A0AAN0M573</accession>
<dbReference type="InterPro" id="IPR011991">
    <property type="entry name" value="ArsR-like_HTH"/>
</dbReference>
<evidence type="ECO:0000256" key="3">
    <source>
        <dbReference type="ARBA" id="ARBA00023163"/>
    </source>
</evidence>
<dbReference type="InterPro" id="IPR036390">
    <property type="entry name" value="WH_DNA-bd_sf"/>
</dbReference>
<dbReference type="PRINTS" id="PR00778">
    <property type="entry name" value="HTHARSR"/>
</dbReference>
<dbReference type="Proteomes" id="UP001451782">
    <property type="component" value="Chromosome"/>
</dbReference>
<keyword evidence="1" id="KW-0805">Transcription regulation</keyword>
<dbReference type="NCBIfam" id="NF033788">
    <property type="entry name" value="HTH_metalloreg"/>
    <property type="match status" value="1"/>
</dbReference>
<dbReference type="InterPro" id="IPR036388">
    <property type="entry name" value="WH-like_DNA-bd_sf"/>
</dbReference>
<dbReference type="AlphaFoldDB" id="A0AAN0M573"/>
<dbReference type="InterPro" id="IPR001845">
    <property type="entry name" value="HTH_ArsR_DNA-bd_dom"/>
</dbReference>
<dbReference type="PANTHER" id="PTHR43132">
    <property type="entry name" value="ARSENICAL RESISTANCE OPERON REPRESSOR ARSR-RELATED"/>
    <property type="match status" value="1"/>
</dbReference>
<dbReference type="KEGG" id="yag:AABB28_08815"/>
<organism evidence="5 6">
    <name type="scientific">Yoonia algicola</name>
    <dbReference type="NCBI Taxonomy" id="3137368"/>
    <lineage>
        <taxon>Bacteria</taxon>
        <taxon>Pseudomonadati</taxon>
        <taxon>Pseudomonadota</taxon>
        <taxon>Alphaproteobacteria</taxon>
        <taxon>Rhodobacterales</taxon>
        <taxon>Paracoccaceae</taxon>
        <taxon>Yoonia</taxon>
    </lineage>
</organism>
<evidence type="ECO:0000256" key="1">
    <source>
        <dbReference type="ARBA" id="ARBA00023015"/>
    </source>
</evidence>